<dbReference type="Proteomes" id="UP001203423">
    <property type="component" value="Unassembled WGS sequence"/>
</dbReference>
<reference evidence="1 2" key="1">
    <citation type="submission" date="2022-01" db="EMBL/GenBank/DDBJ databases">
        <title>Whole genome-based taxonomy of the Shewanellaceae.</title>
        <authorList>
            <person name="Martin-Rodriguez A.J."/>
        </authorList>
    </citation>
    <scope>NUCLEOTIDE SEQUENCE [LARGE SCALE GENOMIC DNA]</scope>
    <source>
        <strain evidence="1 2">DSM 17177</strain>
    </source>
</reference>
<evidence type="ECO:0000313" key="1">
    <source>
        <dbReference type="EMBL" id="MCL1123387.1"/>
    </source>
</evidence>
<name>A0ABT0L7N0_9GAMM</name>
<proteinExistence type="predicted"/>
<evidence type="ECO:0000313" key="2">
    <source>
        <dbReference type="Proteomes" id="UP001203423"/>
    </source>
</evidence>
<gene>
    <name evidence="1" type="ORF">L2764_02540</name>
</gene>
<dbReference type="EMBL" id="JAKIKS010000005">
    <property type="protein sequence ID" value="MCL1123387.1"/>
    <property type="molecule type" value="Genomic_DNA"/>
</dbReference>
<accession>A0ABT0L7N0</accession>
<protein>
    <submittedName>
        <fullName evidence="1">Winged helix-turn-helix domain-containing protein</fullName>
    </submittedName>
</protein>
<keyword evidence="2" id="KW-1185">Reference proteome</keyword>
<organism evidence="1 2">
    <name type="scientific">Shewanella surugensis</name>
    <dbReference type="NCBI Taxonomy" id="212020"/>
    <lineage>
        <taxon>Bacteria</taxon>
        <taxon>Pseudomonadati</taxon>
        <taxon>Pseudomonadota</taxon>
        <taxon>Gammaproteobacteria</taxon>
        <taxon>Alteromonadales</taxon>
        <taxon>Shewanellaceae</taxon>
        <taxon>Shewanella</taxon>
    </lineage>
</organism>
<dbReference type="RefSeq" id="WP_248938675.1">
    <property type="nucleotide sequence ID" value="NZ_JAKIKS010000005.1"/>
</dbReference>
<sequence length="67" mass="7568">MTIPRHNEIRVEALTCLLDGEARKLKELVRPLALIFQLSEEELEHMYDSGNGPVFLVCRCTRGGAVQ</sequence>
<comment type="caution">
    <text evidence="1">The sequence shown here is derived from an EMBL/GenBank/DDBJ whole genome shotgun (WGS) entry which is preliminary data.</text>
</comment>